<dbReference type="Proteomes" id="UP000247810">
    <property type="component" value="Unassembled WGS sequence"/>
</dbReference>
<dbReference type="InterPro" id="IPR029063">
    <property type="entry name" value="SAM-dependent_MTases_sf"/>
</dbReference>
<dbReference type="VEuPathDB" id="FungiDB:BO71DRAFT_338439"/>
<sequence>FDYKFIKGRRFHAYKEGRYKFPNDEREQDRLDTMHHMVKLAMGGKLHLAPIDVTQPLRVLDVGTGTGIWAIEFGMGCQPGDKTDMPILTFPVYSVPPNVFFEVDDVEGLWPPRKPFDYIHCRYMCGSIEDWSKLFQQAYEQTAPGGWVEFQEYHLVNYSQDNSIPEDSSIIRFYEVLRQACEAMNRPVTMGDKLPDYAADVGFTNIVHRTFPLPLGAWPKDPTMKEVGALKMLQLLDGLEAFSVATFTQLLGWQPEEVEVFLAKVRQDAMRKGVHMMTNL</sequence>
<dbReference type="PANTHER" id="PTHR43591:SF10">
    <property type="entry name" value="ABC TRANSMEMBRANE TYPE-1 DOMAIN-CONTAINING PROTEIN-RELATED"/>
    <property type="match status" value="1"/>
</dbReference>
<dbReference type="CDD" id="cd02440">
    <property type="entry name" value="AdoMet_MTases"/>
    <property type="match status" value="1"/>
</dbReference>
<name>A0A319EC00_9EURO</name>
<feature type="non-terminal residue" evidence="1">
    <location>
        <position position="1"/>
    </location>
</feature>
<organism evidence="1 2">
    <name type="scientific">Aspergillus ellipticus CBS 707.79</name>
    <dbReference type="NCBI Taxonomy" id="1448320"/>
    <lineage>
        <taxon>Eukaryota</taxon>
        <taxon>Fungi</taxon>
        <taxon>Dikarya</taxon>
        <taxon>Ascomycota</taxon>
        <taxon>Pezizomycotina</taxon>
        <taxon>Eurotiomycetes</taxon>
        <taxon>Eurotiomycetidae</taxon>
        <taxon>Eurotiales</taxon>
        <taxon>Aspergillaceae</taxon>
        <taxon>Aspergillus</taxon>
        <taxon>Aspergillus subgen. Circumdati</taxon>
    </lineage>
</organism>
<protein>
    <submittedName>
        <fullName evidence="1">S-adenosyl-L-methionine-dependent methyltransferase</fullName>
    </submittedName>
</protein>
<dbReference type="AlphaFoldDB" id="A0A319EC00"/>
<gene>
    <name evidence="1" type="ORF">BO71DRAFT_338439</name>
</gene>
<reference evidence="1 2" key="1">
    <citation type="submission" date="2018-02" db="EMBL/GenBank/DDBJ databases">
        <title>The genomes of Aspergillus section Nigri reveals drivers in fungal speciation.</title>
        <authorList>
            <consortium name="DOE Joint Genome Institute"/>
            <person name="Vesth T.C."/>
            <person name="Nybo J."/>
            <person name="Theobald S."/>
            <person name="Brandl J."/>
            <person name="Frisvad J.C."/>
            <person name="Nielsen K.F."/>
            <person name="Lyhne E.K."/>
            <person name="Kogle M.E."/>
            <person name="Kuo A."/>
            <person name="Riley R."/>
            <person name="Clum A."/>
            <person name="Nolan M."/>
            <person name="Lipzen A."/>
            <person name="Salamov A."/>
            <person name="Henrissat B."/>
            <person name="Wiebenga A."/>
            <person name="De vries R.P."/>
            <person name="Grigoriev I.V."/>
            <person name="Mortensen U.H."/>
            <person name="Andersen M.R."/>
            <person name="Baker S.E."/>
        </authorList>
    </citation>
    <scope>NUCLEOTIDE SEQUENCE [LARGE SCALE GENOMIC DNA]</scope>
    <source>
        <strain evidence="1 2">CBS 707.79</strain>
    </source>
</reference>
<evidence type="ECO:0000313" key="2">
    <source>
        <dbReference type="Proteomes" id="UP000247810"/>
    </source>
</evidence>
<keyword evidence="2" id="KW-1185">Reference proteome</keyword>
<dbReference type="STRING" id="1448320.A0A319EC00"/>
<accession>A0A319EC00</accession>
<dbReference type="OrthoDB" id="2013972at2759"/>
<evidence type="ECO:0000313" key="1">
    <source>
        <dbReference type="EMBL" id="PYH88632.1"/>
    </source>
</evidence>
<dbReference type="GO" id="GO:0032259">
    <property type="term" value="P:methylation"/>
    <property type="evidence" value="ECO:0007669"/>
    <property type="project" value="UniProtKB-KW"/>
</dbReference>
<dbReference type="SUPFAM" id="SSF53335">
    <property type="entry name" value="S-adenosyl-L-methionine-dependent methyltransferases"/>
    <property type="match status" value="1"/>
</dbReference>
<dbReference type="Gene3D" id="3.40.50.150">
    <property type="entry name" value="Vaccinia Virus protein VP39"/>
    <property type="match status" value="1"/>
</dbReference>
<keyword evidence="1" id="KW-0489">Methyltransferase</keyword>
<dbReference type="EMBL" id="KZ826077">
    <property type="protein sequence ID" value="PYH88632.1"/>
    <property type="molecule type" value="Genomic_DNA"/>
</dbReference>
<dbReference type="GO" id="GO:0008168">
    <property type="term" value="F:methyltransferase activity"/>
    <property type="evidence" value="ECO:0007669"/>
    <property type="project" value="UniProtKB-KW"/>
</dbReference>
<dbReference type="Pfam" id="PF13489">
    <property type="entry name" value="Methyltransf_23"/>
    <property type="match status" value="1"/>
</dbReference>
<dbReference type="PANTHER" id="PTHR43591">
    <property type="entry name" value="METHYLTRANSFERASE"/>
    <property type="match status" value="1"/>
</dbReference>
<keyword evidence="1" id="KW-0808">Transferase</keyword>
<proteinExistence type="predicted"/>